<dbReference type="AlphaFoldDB" id="K0SY23"/>
<evidence type="ECO:0000256" key="4">
    <source>
        <dbReference type="PROSITE-ProRule" id="PRU00134"/>
    </source>
</evidence>
<keyword evidence="1" id="KW-0479">Metal-binding</keyword>
<feature type="region of interest" description="Disordered" evidence="5">
    <location>
        <begin position="1"/>
        <end position="96"/>
    </location>
</feature>
<keyword evidence="8" id="KW-1185">Reference proteome</keyword>
<evidence type="ECO:0000256" key="3">
    <source>
        <dbReference type="ARBA" id="ARBA00022833"/>
    </source>
</evidence>
<evidence type="ECO:0000313" key="7">
    <source>
        <dbReference type="EMBL" id="EJK69874.1"/>
    </source>
</evidence>
<comment type="caution">
    <text evidence="7">The sequence shown here is derived from an EMBL/GenBank/DDBJ whole genome shotgun (WGS) entry which is preliminary data.</text>
</comment>
<accession>K0SY23</accession>
<keyword evidence="3" id="KW-0862">Zinc</keyword>
<reference evidence="7 8" key="1">
    <citation type="journal article" date="2012" name="Genome Biol.">
        <title>Genome and low-iron response of an oceanic diatom adapted to chronic iron limitation.</title>
        <authorList>
            <person name="Lommer M."/>
            <person name="Specht M."/>
            <person name="Roy A.S."/>
            <person name="Kraemer L."/>
            <person name="Andreson R."/>
            <person name="Gutowska M.A."/>
            <person name="Wolf J."/>
            <person name="Bergner S.V."/>
            <person name="Schilhabel M.B."/>
            <person name="Klostermeier U.C."/>
            <person name="Beiko R.G."/>
            <person name="Rosenstiel P."/>
            <person name="Hippler M."/>
            <person name="Laroche J."/>
        </authorList>
    </citation>
    <scope>NUCLEOTIDE SEQUENCE [LARGE SCALE GENOMIC DNA]</scope>
    <source>
        <strain evidence="7 8">CCMP1005</strain>
    </source>
</reference>
<feature type="non-terminal residue" evidence="7">
    <location>
        <position position="1"/>
    </location>
</feature>
<dbReference type="PROSITE" id="PS01360">
    <property type="entry name" value="ZF_MYND_1"/>
    <property type="match status" value="1"/>
</dbReference>
<evidence type="ECO:0000256" key="1">
    <source>
        <dbReference type="ARBA" id="ARBA00022723"/>
    </source>
</evidence>
<evidence type="ECO:0000256" key="2">
    <source>
        <dbReference type="ARBA" id="ARBA00022771"/>
    </source>
</evidence>
<dbReference type="InterPro" id="IPR002893">
    <property type="entry name" value="Znf_MYND"/>
</dbReference>
<dbReference type="SUPFAM" id="SSF144232">
    <property type="entry name" value="HIT/MYND zinc finger-like"/>
    <property type="match status" value="1"/>
</dbReference>
<evidence type="ECO:0000259" key="6">
    <source>
        <dbReference type="PROSITE" id="PS50865"/>
    </source>
</evidence>
<organism evidence="7 8">
    <name type="scientific">Thalassiosira oceanica</name>
    <name type="common">Marine diatom</name>
    <dbReference type="NCBI Taxonomy" id="159749"/>
    <lineage>
        <taxon>Eukaryota</taxon>
        <taxon>Sar</taxon>
        <taxon>Stramenopiles</taxon>
        <taxon>Ochrophyta</taxon>
        <taxon>Bacillariophyta</taxon>
        <taxon>Coscinodiscophyceae</taxon>
        <taxon>Thalassiosirophycidae</taxon>
        <taxon>Thalassiosirales</taxon>
        <taxon>Thalassiosiraceae</taxon>
        <taxon>Thalassiosira</taxon>
    </lineage>
</organism>
<dbReference type="Pfam" id="PF01753">
    <property type="entry name" value="zf-MYND"/>
    <property type="match status" value="1"/>
</dbReference>
<feature type="domain" description="MYND-type" evidence="6">
    <location>
        <begin position="178"/>
        <end position="219"/>
    </location>
</feature>
<dbReference type="GO" id="GO:0008270">
    <property type="term" value="F:zinc ion binding"/>
    <property type="evidence" value="ECO:0007669"/>
    <property type="project" value="UniProtKB-KW"/>
</dbReference>
<evidence type="ECO:0000313" key="8">
    <source>
        <dbReference type="Proteomes" id="UP000266841"/>
    </source>
</evidence>
<gene>
    <name evidence="7" type="ORF">THAOC_08828</name>
</gene>
<feature type="compositionally biased region" description="Basic and acidic residues" evidence="5">
    <location>
        <begin position="1"/>
        <end position="13"/>
    </location>
</feature>
<proteinExistence type="predicted"/>
<protein>
    <recommendedName>
        <fullName evidence="6">MYND-type domain-containing protein</fullName>
    </recommendedName>
</protein>
<dbReference type="Gene3D" id="6.10.140.2220">
    <property type="match status" value="1"/>
</dbReference>
<dbReference type="Proteomes" id="UP000266841">
    <property type="component" value="Unassembled WGS sequence"/>
</dbReference>
<dbReference type="eggNOG" id="ENOG502SADV">
    <property type="taxonomic scope" value="Eukaryota"/>
</dbReference>
<evidence type="ECO:0000256" key="5">
    <source>
        <dbReference type="SAM" id="MobiDB-lite"/>
    </source>
</evidence>
<dbReference type="EMBL" id="AGNL01009432">
    <property type="protein sequence ID" value="EJK69874.1"/>
    <property type="molecule type" value="Genomic_DNA"/>
</dbReference>
<dbReference type="OrthoDB" id="442451at2759"/>
<dbReference type="PROSITE" id="PS50865">
    <property type="entry name" value="ZF_MYND_2"/>
    <property type="match status" value="1"/>
</dbReference>
<name>K0SY23_THAOC</name>
<sequence>QPEGDVAERREVEGVPAQVGARQSATPEEPAGPPDRQCGGAAWSEWATASVVSPPRPRIEPGVSPGELVCRLRRGTSERGEAPRQSSASEADRELAGRAEREGQVCPCICVSQVGKLAALDTAEPEPQAFKRYWFGSAGHTATSVPTPRPYQRRSSGILNLTMKCVPVKVKGDGAEACANCGSVSIGTVKLKDCPACRLVKYCGVDCQRAHRKQHKKECEQRFAELEAKDEQLYSQGHERPEGDFCPICTLPIQLPMGDHSGFNICCMQRICDGCHVAAQKKGIVDCVFCKNTLSLK</sequence>
<keyword evidence="2 4" id="KW-0863">Zinc-finger</keyword>